<evidence type="ECO:0000259" key="1">
    <source>
        <dbReference type="Pfam" id="PF08885"/>
    </source>
</evidence>
<evidence type="ECO:0000313" key="2">
    <source>
        <dbReference type="EMBL" id="PXX88880.1"/>
    </source>
</evidence>
<feature type="domain" description="GSCFA" evidence="1">
    <location>
        <begin position="41"/>
        <end position="312"/>
    </location>
</feature>
<dbReference type="Pfam" id="PF08885">
    <property type="entry name" value="GSCFA"/>
    <property type="match status" value="1"/>
</dbReference>
<protein>
    <submittedName>
        <fullName evidence="2">GSCFA domain-containing protein</fullName>
    </submittedName>
</protein>
<accession>A0A2V3ZJG8</accession>
<dbReference type="InterPro" id="IPR014982">
    <property type="entry name" value="GSCFA"/>
</dbReference>
<name>A0A2V3ZJG8_9GAMM</name>
<dbReference type="AlphaFoldDB" id="A0A2V3ZJG8"/>
<keyword evidence="3" id="KW-1185">Reference proteome</keyword>
<reference evidence="3" key="1">
    <citation type="submission" date="2018-05" db="EMBL/GenBank/DDBJ databases">
        <authorList>
            <person name="Lu D."/>
        </authorList>
    </citation>
    <scope>NUCLEOTIDE SEQUENCE [LARGE SCALE GENOMIC DNA]</scope>
    <source>
        <strain evidence="3">F01</strain>
    </source>
</reference>
<evidence type="ECO:0000313" key="3">
    <source>
        <dbReference type="Proteomes" id="UP000253987"/>
    </source>
</evidence>
<dbReference type="OrthoDB" id="369216at2"/>
<organism evidence="2 3">
    <name type="scientific">Marinobacter vulgaris</name>
    <dbReference type="NCBI Taxonomy" id="1928331"/>
    <lineage>
        <taxon>Bacteria</taxon>
        <taxon>Pseudomonadati</taxon>
        <taxon>Pseudomonadota</taxon>
        <taxon>Gammaproteobacteria</taxon>
        <taxon>Pseudomonadales</taxon>
        <taxon>Marinobacteraceae</taxon>
        <taxon>Marinobacter</taxon>
    </lineage>
</organism>
<dbReference type="Proteomes" id="UP000253987">
    <property type="component" value="Unassembled WGS sequence"/>
</dbReference>
<reference evidence="2 3" key="2">
    <citation type="submission" date="2018-06" db="EMBL/GenBank/DDBJ databases">
        <title>Marinobactersediminissp. nov, a moderately halophilic bacterium isolated from marine solar saltern.</title>
        <authorList>
            <person name="Zhang Y."/>
        </authorList>
    </citation>
    <scope>NUCLEOTIDE SEQUENCE [LARGE SCALE GENOMIC DNA]</scope>
    <source>
        <strain evidence="2 3">F01</strain>
    </source>
</reference>
<comment type="caution">
    <text evidence="2">The sequence shown here is derived from an EMBL/GenBank/DDBJ whole genome shotgun (WGS) entry which is preliminary data.</text>
</comment>
<sequence>MKHPYVGLAAQQFWKNSAGIKNYRELDPVSTPNFKIMPDEKIVTAGSCFAQHVARFMSGSGYNHFIVEKAHPILSQEIAIQHNYGLFSARYGNIYTARQLKQLLLRAYGQFSPIDSCWLSSCGSFVVDPFRPQIQPRGYVSSEELTVDRNHHFSCIRTAIKEMDVFIFTLGLTEAWVDKRDGAVFPLAPGVVAGEYDPGKVDFINFDEAETFEDLKFSLKFIRRINPEVKIILTVSPVALNATYEPRDVLLSTVWSKAILRIAAEKAIKEFSNCVYFPSYEIITSPHVRGNYFAPDCREVTRDGVEHVMALFLRHFTAAEVEVCETIKPADVEESNHLGDMEDKVEVLCDEAAITNEDKTIVSSYFFEKLKKYFA</sequence>
<gene>
    <name evidence="2" type="ORF">DIT71_16970</name>
</gene>
<dbReference type="RefSeq" id="WP_114614422.1">
    <property type="nucleotide sequence ID" value="NZ_QFWX01000010.1"/>
</dbReference>
<dbReference type="EMBL" id="QFWX01000010">
    <property type="protein sequence ID" value="PXX88880.1"/>
    <property type="molecule type" value="Genomic_DNA"/>
</dbReference>
<proteinExistence type="predicted"/>